<dbReference type="PANTHER" id="PTHR46663:SF3">
    <property type="entry name" value="SLL0267 PROTEIN"/>
    <property type="match status" value="1"/>
</dbReference>
<feature type="transmembrane region" description="Helical" evidence="2">
    <location>
        <begin position="191"/>
        <end position="212"/>
    </location>
</feature>
<name>A0A1E5E5E0_9VIBR</name>
<dbReference type="NCBIfam" id="TIGR00229">
    <property type="entry name" value="sensory_box"/>
    <property type="match status" value="1"/>
</dbReference>
<gene>
    <name evidence="6" type="ORF">A1QC_05590</name>
</gene>
<feature type="transmembrane region" description="Helical" evidence="2">
    <location>
        <begin position="39"/>
        <end position="57"/>
    </location>
</feature>
<evidence type="ECO:0000256" key="1">
    <source>
        <dbReference type="ARBA" id="ARBA00001946"/>
    </source>
</evidence>
<dbReference type="GO" id="GO:0003824">
    <property type="term" value="F:catalytic activity"/>
    <property type="evidence" value="ECO:0007669"/>
    <property type="project" value="UniProtKB-ARBA"/>
</dbReference>
<evidence type="ECO:0000259" key="3">
    <source>
        <dbReference type="PROSITE" id="PS50112"/>
    </source>
</evidence>
<dbReference type="PROSITE" id="PS50113">
    <property type="entry name" value="PAC"/>
    <property type="match status" value="1"/>
</dbReference>
<comment type="cofactor">
    <cofactor evidence="1">
        <name>Mg(2+)</name>
        <dbReference type="ChEBI" id="CHEBI:18420"/>
    </cofactor>
</comment>
<keyword evidence="2" id="KW-0472">Membrane</keyword>
<dbReference type="RefSeq" id="WP_017025443.1">
    <property type="nucleotide sequence ID" value="NZ_AJYK02000024.1"/>
</dbReference>
<accession>A0A1E5E5E0</accession>
<dbReference type="PROSITE" id="PS50112">
    <property type="entry name" value="PAS"/>
    <property type="match status" value="1"/>
</dbReference>
<dbReference type="InterPro" id="IPR029787">
    <property type="entry name" value="Nucleotide_cyclase"/>
</dbReference>
<keyword evidence="7" id="KW-1185">Reference proteome</keyword>
<protein>
    <submittedName>
        <fullName evidence="6">Regulator</fullName>
    </submittedName>
</protein>
<feature type="domain" description="PAC" evidence="4">
    <location>
        <begin position="289"/>
        <end position="343"/>
    </location>
</feature>
<dbReference type="Gene3D" id="3.30.70.270">
    <property type="match status" value="1"/>
</dbReference>
<dbReference type="CDD" id="cd01949">
    <property type="entry name" value="GGDEF"/>
    <property type="match status" value="1"/>
</dbReference>
<evidence type="ECO:0000313" key="6">
    <source>
        <dbReference type="EMBL" id="OEF28115.1"/>
    </source>
</evidence>
<dbReference type="EMBL" id="AJYK02000024">
    <property type="protein sequence ID" value="OEF28115.1"/>
    <property type="molecule type" value="Genomic_DNA"/>
</dbReference>
<reference evidence="6 7" key="1">
    <citation type="journal article" date="2012" name="Science">
        <title>Ecological populations of bacteria act as socially cohesive units of antibiotic production and resistance.</title>
        <authorList>
            <person name="Cordero O.X."/>
            <person name="Wildschutte H."/>
            <person name="Kirkup B."/>
            <person name="Proehl S."/>
            <person name="Ngo L."/>
            <person name="Hussain F."/>
            <person name="Le Roux F."/>
            <person name="Mincer T."/>
            <person name="Polz M.F."/>
        </authorList>
    </citation>
    <scope>NUCLEOTIDE SEQUENCE [LARGE SCALE GENOMIC DNA]</scope>
    <source>
        <strain evidence="6 7">1S-45</strain>
    </source>
</reference>
<dbReference type="PROSITE" id="PS50887">
    <property type="entry name" value="GGDEF"/>
    <property type="match status" value="1"/>
</dbReference>
<feature type="transmembrane region" description="Helical" evidence="2">
    <location>
        <begin position="123"/>
        <end position="141"/>
    </location>
</feature>
<keyword evidence="2" id="KW-0812">Transmembrane</keyword>
<dbReference type="Gene3D" id="3.30.450.20">
    <property type="entry name" value="PAS domain"/>
    <property type="match status" value="1"/>
</dbReference>
<evidence type="ECO:0000259" key="5">
    <source>
        <dbReference type="PROSITE" id="PS50887"/>
    </source>
</evidence>
<dbReference type="SMART" id="SM00267">
    <property type="entry name" value="GGDEF"/>
    <property type="match status" value="1"/>
</dbReference>
<dbReference type="InterPro" id="IPR001610">
    <property type="entry name" value="PAC"/>
</dbReference>
<feature type="domain" description="PAS" evidence="3">
    <location>
        <begin position="218"/>
        <end position="286"/>
    </location>
</feature>
<dbReference type="InterPro" id="IPR043128">
    <property type="entry name" value="Rev_trsase/Diguanyl_cyclase"/>
</dbReference>
<feature type="domain" description="GGDEF" evidence="5">
    <location>
        <begin position="375"/>
        <end position="508"/>
    </location>
</feature>
<dbReference type="FunFam" id="3.30.70.270:FF:000001">
    <property type="entry name" value="Diguanylate cyclase domain protein"/>
    <property type="match status" value="1"/>
</dbReference>
<feature type="transmembrane region" description="Helical" evidence="2">
    <location>
        <begin position="6"/>
        <end position="27"/>
    </location>
</feature>
<dbReference type="SUPFAM" id="SSF55785">
    <property type="entry name" value="PYP-like sensor domain (PAS domain)"/>
    <property type="match status" value="1"/>
</dbReference>
<dbReference type="InterPro" id="IPR035965">
    <property type="entry name" value="PAS-like_dom_sf"/>
</dbReference>
<dbReference type="AlphaFoldDB" id="A0A1E5E5E0"/>
<organism evidence="6 7">
    <name type="scientific">Vibrio rumoiensis 1S-45</name>
    <dbReference type="NCBI Taxonomy" id="1188252"/>
    <lineage>
        <taxon>Bacteria</taxon>
        <taxon>Pseudomonadati</taxon>
        <taxon>Pseudomonadota</taxon>
        <taxon>Gammaproteobacteria</taxon>
        <taxon>Vibrionales</taxon>
        <taxon>Vibrionaceae</taxon>
        <taxon>Vibrio</taxon>
    </lineage>
</organism>
<dbReference type="SMART" id="SM00091">
    <property type="entry name" value="PAS"/>
    <property type="match status" value="1"/>
</dbReference>
<dbReference type="Proteomes" id="UP000094070">
    <property type="component" value="Unassembled WGS sequence"/>
</dbReference>
<dbReference type="SUPFAM" id="SSF55073">
    <property type="entry name" value="Nucleotide cyclase"/>
    <property type="match status" value="1"/>
</dbReference>
<proteinExistence type="predicted"/>
<comment type="caution">
    <text evidence="6">The sequence shown here is derived from an EMBL/GenBank/DDBJ whole genome shotgun (WGS) entry which is preliminary data.</text>
</comment>
<dbReference type="NCBIfam" id="TIGR00254">
    <property type="entry name" value="GGDEF"/>
    <property type="match status" value="1"/>
</dbReference>
<feature type="transmembrane region" description="Helical" evidence="2">
    <location>
        <begin position="93"/>
        <end position="111"/>
    </location>
</feature>
<dbReference type="InterPro" id="IPR000014">
    <property type="entry name" value="PAS"/>
</dbReference>
<dbReference type="CDD" id="cd00130">
    <property type="entry name" value="PAS"/>
    <property type="match status" value="1"/>
</dbReference>
<dbReference type="OrthoDB" id="9812260at2"/>
<dbReference type="eggNOG" id="COG5001">
    <property type="taxonomic scope" value="Bacteria"/>
</dbReference>
<dbReference type="Pfam" id="PF00990">
    <property type="entry name" value="GGDEF"/>
    <property type="match status" value="1"/>
</dbReference>
<dbReference type="Pfam" id="PF13426">
    <property type="entry name" value="PAS_9"/>
    <property type="match status" value="1"/>
</dbReference>
<dbReference type="InterPro" id="IPR000700">
    <property type="entry name" value="PAS-assoc_C"/>
</dbReference>
<dbReference type="SMART" id="SM00086">
    <property type="entry name" value="PAC"/>
    <property type="match status" value="1"/>
</dbReference>
<evidence type="ECO:0000313" key="7">
    <source>
        <dbReference type="Proteomes" id="UP000094070"/>
    </source>
</evidence>
<evidence type="ECO:0000259" key="4">
    <source>
        <dbReference type="PROSITE" id="PS50113"/>
    </source>
</evidence>
<dbReference type="STRING" id="1188252.A1QC_05590"/>
<sequence>MLILDNRTLLVVIGIIATGAAITLAFLWRSQTQRNGVGYWAAGMSSIALASILVSLRDLVPDFVSLMVANLLYVVGFLFILRGIRVFSERPPLLFLDFSLIPIAGYLFYYFKYIEESQSIRIVVFSAVVVVVCTSIVVALLTDKNKAKRSAGLSVATIFGLFAFLNFMRGFMALMLPSQESVIQDSLTTTLLYLSGIFFVGGVAITLVLQTYSMLASKLRTVSLAVDQSASSIVITDNDGRIEYINPAALEKMGYQKEEVIGKHTSTFRANIPSPEEYAELSKQLNSGKAWRGQLLNRKKSGEEFWELVSIAPVKQTNGDISHFVAVKEDITALTEAKKKIQHLAHHDNLTGLPTRALMMERLESALLKAQSNHCQVAVLFIDIDGFKAVNDTFGHATGDELLKLISEKLCVCVRDTDTVARIGGDEFLIVLTHITDNHVITVITERMIQATSELFDVYDSRVNVSVSVGIAQYPIHSKDPHELIQLADQAMYGVKRAGKNNFAFAISSQEANHSIMNSEQAS</sequence>
<evidence type="ECO:0000256" key="2">
    <source>
        <dbReference type="SAM" id="Phobius"/>
    </source>
</evidence>
<feature type="transmembrane region" description="Helical" evidence="2">
    <location>
        <begin position="153"/>
        <end position="171"/>
    </location>
</feature>
<dbReference type="InterPro" id="IPR000160">
    <property type="entry name" value="GGDEF_dom"/>
</dbReference>
<dbReference type="InterPro" id="IPR052163">
    <property type="entry name" value="DGC-Regulatory_Protein"/>
</dbReference>
<keyword evidence="2" id="KW-1133">Transmembrane helix</keyword>
<dbReference type="PANTHER" id="PTHR46663">
    <property type="entry name" value="DIGUANYLATE CYCLASE DGCT-RELATED"/>
    <property type="match status" value="1"/>
</dbReference>
<feature type="transmembrane region" description="Helical" evidence="2">
    <location>
        <begin position="63"/>
        <end position="81"/>
    </location>
</feature>